<evidence type="ECO:0000313" key="5">
    <source>
        <dbReference type="Proteomes" id="UP000000346"/>
    </source>
</evidence>
<evidence type="ECO:0000259" key="3">
    <source>
        <dbReference type="PROSITE" id="PS51464"/>
    </source>
</evidence>
<gene>
    <name evidence="4" type="ordered locus">ASAC_1207</name>
</gene>
<dbReference type="EMBL" id="CP001742">
    <property type="protein sequence ID" value="ADL19612.1"/>
    <property type="molecule type" value="Genomic_DNA"/>
</dbReference>
<dbReference type="Pfam" id="PF01380">
    <property type="entry name" value="SIS"/>
    <property type="match status" value="1"/>
</dbReference>
<evidence type="ECO:0000313" key="4">
    <source>
        <dbReference type="EMBL" id="ADL19612.1"/>
    </source>
</evidence>
<dbReference type="SUPFAM" id="SSF53697">
    <property type="entry name" value="SIS domain"/>
    <property type="match status" value="1"/>
</dbReference>
<dbReference type="InParanoid" id="D9Q2S4"/>
<evidence type="ECO:0000256" key="1">
    <source>
        <dbReference type="ARBA" id="ARBA00010523"/>
    </source>
</evidence>
<dbReference type="HOGENOM" id="CLU_059687_0_1_2"/>
<dbReference type="GO" id="GO:1901135">
    <property type="term" value="P:carbohydrate derivative metabolic process"/>
    <property type="evidence" value="ECO:0007669"/>
    <property type="project" value="InterPro"/>
</dbReference>
<dbReference type="CDD" id="cd05637">
    <property type="entry name" value="SIS_PGI_PMI_2"/>
    <property type="match status" value="1"/>
</dbReference>
<keyword evidence="5" id="KW-1185">Reference proteome</keyword>
<sequence length="289" mass="30912">MGGSGVTGDYIWALAAAKALRFPVIVHKAEGVPSWVTAEDLVVAISYSGNTYETVSCAREAKARGATVLSVTSGGKLASWAKENGLPLALIEPGYYPRTALGMLAGATIGIINSSGIKIAADKEVEDAADALRSTSRGEGETIARALAGKDIYIVAGCGLFDIVAHRWRQEFSENAKAITKTEFYPESAHNDMVVWQLLHNVRKGFVLIEGDGRVCAVLEDLLRQIYNDQRDTVVRVTPRGNGVLAQLLQGSLLGGYTSTYLAMFNGVDPRDTSITGRYKEALEKAGLS</sequence>
<comment type="similarity">
    <text evidence="1">Belongs to the PGI/PMI family.</text>
</comment>
<dbReference type="GO" id="GO:0005975">
    <property type="term" value="P:carbohydrate metabolic process"/>
    <property type="evidence" value="ECO:0007669"/>
    <property type="project" value="InterPro"/>
</dbReference>
<dbReference type="CDD" id="cd05017">
    <property type="entry name" value="SIS_PGI_PMI_1"/>
    <property type="match status" value="1"/>
</dbReference>
<proteinExistence type="inferred from homology"/>
<accession>D9Q2S4</accession>
<organism evidence="4 5">
    <name type="scientific">Acidilobus saccharovorans (strain DSM 16705 / JCM 18335 / VKM B-2471 / 345-15)</name>
    <dbReference type="NCBI Taxonomy" id="666510"/>
    <lineage>
        <taxon>Archaea</taxon>
        <taxon>Thermoproteota</taxon>
        <taxon>Thermoprotei</taxon>
        <taxon>Acidilobales</taxon>
        <taxon>Acidilobaceae</taxon>
        <taxon>Acidilobus</taxon>
    </lineage>
</organism>
<feature type="domain" description="SIS" evidence="3">
    <location>
        <begin position="1"/>
        <end position="117"/>
    </location>
</feature>
<reference evidence="4 5" key="1">
    <citation type="journal article" date="2010" name="Appl. Environ. Microbiol.">
        <title>The genome sequence of the crenarchaeon Acidilobus saccharovorans supports a new order, Acidilobales, and suggests an important ecological role in terrestrial acidic hot springs.</title>
        <authorList>
            <person name="Mardanov A.V."/>
            <person name="Svetlitchnyi V.A."/>
            <person name="Beletsky A.V."/>
            <person name="Prokofeva M.I."/>
            <person name="Bonch-Osmolovskaya E.A."/>
            <person name="Ravin N.V."/>
            <person name="Skryabin K.G."/>
        </authorList>
    </citation>
    <scope>NUCLEOTIDE SEQUENCE [LARGE SCALE GENOMIC DNA]</scope>
    <source>
        <strain evidence="5">DSM 16705 / JCM 18335 / VKM B-2471 / 345-15</strain>
    </source>
</reference>
<evidence type="ECO:0000256" key="2">
    <source>
        <dbReference type="ARBA" id="ARBA00023235"/>
    </source>
</evidence>
<dbReference type="InterPro" id="IPR001347">
    <property type="entry name" value="SIS_dom"/>
</dbReference>
<dbReference type="PROSITE" id="PS51464">
    <property type="entry name" value="SIS"/>
    <property type="match status" value="1"/>
</dbReference>
<dbReference type="InterPro" id="IPR035484">
    <property type="entry name" value="SIS_PGI/PMI_1"/>
</dbReference>
<dbReference type="InterPro" id="IPR019490">
    <property type="entry name" value="Glu6P/Mann6P_isomerase_C"/>
</dbReference>
<dbReference type="InterPro" id="IPR046348">
    <property type="entry name" value="SIS_dom_sf"/>
</dbReference>
<dbReference type="KEGG" id="asc:ASAC_1207"/>
<dbReference type="Pfam" id="PF10432">
    <property type="entry name" value="bact-PGI_C"/>
    <property type="match status" value="1"/>
</dbReference>
<dbReference type="FunCoup" id="D9Q2S4">
    <property type="interactions" value="79"/>
</dbReference>
<dbReference type="GO" id="GO:0004347">
    <property type="term" value="F:glucose-6-phosphate isomerase activity"/>
    <property type="evidence" value="ECO:0007669"/>
    <property type="project" value="InterPro"/>
</dbReference>
<dbReference type="STRING" id="666510.ASAC_1207"/>
<protein>
    <submittedName>
        <fullName evidence="4">Phosphoglucose isomerase (PGI)</fullName>
    </submittedName>
</protein>
<dbReference type="GO" id="GO:0004476">
    <property type="term" value="F:mannose-6-phosphate isomerase activity"/>
    <property type="evidence" value="ECO:0007669"/>
    <property type="project" value="InterPro"/>
</dbReference>
<name>D9Q2S4_ACIS3</name>
<dbReference type="Proteomes" id="UP000000346">
    <property type="component" value="Chromosome"/>
</dbReference>
<dbReference type="AlphaFoldDB" id="D9Q2S4"/>
<dbReference type="Gene3D" id="3.40.50.10490">
    <property type="entry name" value="Glucose-6-phosphate isomerase like protein, domain 1"/>
    <property type="match status" value="2"/>
</dbReference>
<dbReference type="GO" id="GO:0097367">
    <property type="term" value="F:carbohydrate derivative binding"/>
    <property type="evidence" value="ECO:0007669"/>
    <property type="project" value="InterPro"/>
</dbReference>
<dbReference type="eggNOG" id="arCOG00052">
    <property type="taxonomic scope" value="Archaea"/>
</dbReference>
<keyword evidence="2 4" id="KW-0413">Isomerase</keyword>